<feature type="non-terminal residue" evidence="1">
    <location>
        <position position="1"/>
    </location>
</feature>
<accession>W1XLZ1</accession>
<feature type="non-terminal residue" evidence="1">
    <location>
        <position position="97"/>
    </location>
</feature>
<comment type="caution">
    <text evidence="1">The sequence shown here is derived from an EMBL/GenBank/DDBJ whole genome shotgun (WGS) entry which is preliminary data.</text>
</comment>
<proteinExistence type="predicted"/>
<gene>
    <name evidence="1" type="ORF">Q604_UNBC14325G0001</name>
</gene>
<sequence length="97" mass="11092">ETISVPLKDWNKLKTNLIEADASIKSSNLSLNEAQSLTVKQATELQELKIINEERYILHFSYISSPLFNQDHSNVPHTLVHQHERNLGGSSTQCHRR</sequence>
<name>W1XLZ1_9ZZZZ</name>
<organism evidence="1">
    <name type="scientific">human gut metagenome</name>
    <dbReference type="NCBI Taxonomy" id="408170"/>
    <lineage>
        <taxon>unclassified sequences</taxon>
        <taxon>metagenomes</taxon>
        <taxon>organismal metagenomes</taxon>
    </lineage>
</organism>
<dbReference type="AlphaFoldDB" id="W1XLZ1"/>
<dbReference type="EMBL" id="AZMM01014325">
    <property type="protein sequence ID" value="ETJ31171.1"/>
    <property type="molecule type" value="Genomic_DNA"/>
</dbReference>
<protein>
    <submittedName>
        <fullName evidence="1">Uncharacterized protein</fullName>
    </submittedName>
</protein>
<reference evidence="1" key="1">
    <citation type="submission" date="2013-12" db="EMBL/GenBank/DDBJ databases">
        <title>A Varibaculum cambriense genome reconstructed from a premature infant gut community with otherwise low bacterial novelty that shifts toward anaerobic metabolism during the third week of life.</title>
        <authorList>
            <person name="Brown C.T."/>
            <person name="Sharon I."/>
            <person name="Thomas B.C."/>
            <person name="Castelle C.J."/>
            <person name="Morowitz M.J."/>
            <person name="Banfield J.F."/>
        </authorList>
    </citation>
    <scope>NUCLEOTIDE SEQUENCE</scope>
</reference>
<evidence type="ECO:0000313" key="1">
    <source>
        <dbReference type="EMBL" id="ETJ31171.1"/>
    </source>
</evidence>